<dbReference type="InterPro" id="IPR038508">
    <property type="entry name" value="ArfGAP_dom_sf"/>
</dbReference>
<organism evidence="3 4">
    <name type="scientific">Perilla frutescens var. hirtella</name>
    <name type="common">Perilla citriodora</name>
    <name type="synonym">Perilla setoyensis</name>
    <dbReference type="NCBI Taxonomy" id="608512"/>
    <lineage>
        <taxon>Eukaryota</taxon>
        <taxon>Viridiplantae</taxon>
        <taxon>Streptophyta</taxon>
        <taxon>Embryophyta</taxon>
        <taxon>Tracheophyta</taxon>
        <taxon>Spermatophyta</taxon>
        <taxon>Magnoliopsida</taxon>
        <taxon>eudicotyledons</taxon>
        <taxon>Gunneridae</taxon>
        <taxon>Pentapetalae</taxon>
        <taxon>asterids</taxon>
        <taxon>lamiids</taxon>
        <taxon>Lamiales</taxon>
        <taxon>Lamiaceae</taxon>
        <taxon>Nepetoideae</taxon>
        <taxon>Elsholtzieae</taxon>
        <taxon>Perilla</taxon>
    </lineage>
</organism>
<feature type="region of interest" description="Disordered" evidence="1">
    <location>
        <begin position="302"/>
        <end position="328"/>
    </location>
</feature>
<dbReference type="InterPro" id="IPR044820">
    <property type="entry name" value="AGD14-like"/>
</dbReference>
<feature type="compositionally biased region" description="Polar residues" evidence="1">
    <location>
        <begin position="262"/>
        <end position="271"/>
    </location>
</feature>
<feature type="region of interest" description="Disordered" evidence="1">
    <location>
        <begin position="119"/>
        <end position="287"/>
    </location>
</feature>
<feature type="compositionally biased region" description="Polar residues" evidence="1">
    <location>
        <begin position="366"/>
        <end position="382"/>
    </location>
</feature>
<feature type="compositionally biased region" description="Basic and acidic residues" evidence="1">
    <location>
        <begin position="119"/>
        <end position="128"/>
    </location>
</feature>
<dbReference type="Gene3D" id="1.10.220.150">
    <property type="entry name" value="Arf GTPase activating protein"/>
    <property type="match status" value="1"/>
</dbReference>
<proteinExistence type="predicted"/>
<feature type="compositionally biased region" description="Low complexity" evidence="1">
    <location>
        <begin position="145"/>
        <end position="155"/>
    </location>
</feature>
<feature type="compositionally biased region" description="Low complexity" evidence="1">
    <location>
        <begin position="352"/>
        <end position="363"/>
    </location>
</feature>
<dbReference type="Proteomes" id="UP001190926">
    <property type="component" value="Unassembled WGS sequence"/>
</dbReference>
<accession>A0AAD4J7H1</accession>
<protein>
    <recommendedName>
        <fullName evidence="2">Arf-GAP domain-containing protein</fullName>
    </recommendedName>
</protein>
<dbReference type="SMART" id="SM00105">
    <property type="entry name" value="ArfGap"/>
    <property type="match status" value="1"/>
</dbReference>
<dbReference type="EMBL" id="SDAM02000121">
    <property type="protein sequence ID" value="KAH6828643.1"/>
    <property type="molecule type" value="Genomic_DNA"/>
</dbReference>
<dbReference type="PANTHER" id="PTHR46085:SF4">
    <property type="entry name" value="ADP-RIBOSYLATION FACTOR GTPASE-ACTIVATING PROTEIN AGD14-RELATED"/>
    <property type="match status" value="1"/>
</dbReference>
<dbReference type="GO" id="GO:0005096">
    <property type="term" value="F:GTPase activator activity"/>
    <property type="evidence" value="ECO:0007669"/>
    <property type="project" value="InterPro"/>
</dbReference>
<feature type="compositionally biased region" description="Low complexity" evidence="1">
    <location>
        <begin position="186"/>
        <end position="196"/>
    </location>
</feature>
<sequence>MQWNSGWLSGGVRLLGDQRSRVRISSIPPGRVSIGFRHVLYSETTKMLNREFTHRVKSVSMAKFTSQEVDAVQKGGNQRARELFLKAWDPQRQRFPDNSNPDKVREFIKNVYVDKRYAIEKLSDKPPRDPQTMRSQEDETRRASSYHSYSQSPPYDFQYEERRYGKPVPSLTRKPGSDHGLYEGKFSSFSSPSHSSDQANDEKFANEGSWPRVSDYSVSSGGDPFRSDVLSPSSQRETWSPFGEIETSSNFPSEMHGHRTFLHNSNAQGGSRTIRHPQRTVSSGSFGSFDSMSFKSVNSTGLREAVDETQQTVEMSPEKASSIPSLPQSSSTAFNGLDLFNEPFAQQTVCNSQSPESSLPQPLDLFQQSPISSAPTPTEQQPSEILQPLPLNFTGLPQQNSVASLNGKSSDVVMPQKGGWATFDVSQNLLIMGSQNSIPAAVPSSDGNILRGFDPFSLDQNSSGQKLPSVELSASTHTLWHDNLKNAETTTSNTQLWNAFEDSTRKQPIEYALKDSSQTQVPYDSNDNRSLGGGVYEVLHTDGNFRTSYGIEPSSSLSLHSSMALHDFSFVPEVAGVHPVATVNNPTNPFDLPCDVDLESSNMTQFWDMSSLQASLPNNQAPATYVGGANESWFHQNSVPPYIPGGVAFDSPNAGSLGYIVGQVPSTQIPSGPAQGPVASIGGNPFA</sequence>
<feature type="domain" description="Arf-GAP" evidence="2">
    <location>
        <begin position="38"/>
        <end position="126"/>
    </location>
</feature>
<gene>
    <name evidence="3" type="ORF">C2S53_006641</name>
</gene>
<reference evidence="3 4" key="1">
    <citation type="journal article" date="2021" name="Nat. Commun.">
        <title>Incipient diploidization of the medicinal plant Perilla within 10,000 years.</title>
        <authorList>
            <person name="Zhang Y."/>
            <person name="Shen Q."/>
            <person name="Leng L."/>
            <person name="Zhang D."/>
            <person name="Chen S."/>
            <person name="Shi Y."/>
            <person name="Ning Z."/>
            <person name="Chen S."/>
        </authorList>
    </citation>
    <scope>NUCLEOTIDE SEQUENCE [LARGE SCALE GENOMIC DNA]</scope>
    <source>
        <strain evidence="4">cv. PC099</strain>
    </source>
</reference>
<evidence type="ECO:0000313" key="4">
    <source>
        <dbReference type="Proteomes" id="UP001190926"/>
    </source>
</evidence>
<evidence type="ECO:0000259" key="2">
    <source>
        <dbReference type="SMART" id="SM00105"/>
    </source>
</evidence>
<dbReference type="InterPro" id="IPR001164">
    <property type="entry name" value="ArfGAP_dom"/>
</dbReference>
<feature type="region of interest" description="Disordered" evidence="1">
    <location>
        <begin position="349"/>
        <end position="382"/>
    </location>
</feature>
<evidence type="ECO:0000256" key="1">
    <source>
        <dbReference type="SAM" id="MobiDB-lite"/>
    </source>
</evidence>
<dbReference type="SUPFAM" id="SSF57863">
    <property type="entry name" value="ArfGap/RecO-like zinc finger"/>
    <property type="match status" value="1"/>
</dbReference>
<dbReference type="Pfam" id="PF01412">
    <property type="entry name" value="ArfGap"/>
    <property type="match status" value="1"/>
</dbReference>
<dbReference type="PANTHER" id="PTHR46085">
    <property type="entry name" value="ARFGAP/RECO-RELATED"/>
    <property type="match status" value="1"/>
</dbReference>
<name>A0AAD4J7H1_PERFH</name>
<dbReference type="AlphaFoldDB" id="A0AAD4J7H1"/>
<dbReference type="InterPro" id="IPR037278">
    <property type="entry name" value="ARFGAP/RecO"/>
</dbReference>
<evidence type="ECO:0000313" key="3">
    <source>
        <dbReference type="EMBL" id="KAH6828643.1"/>
    </source>
</evidence>
<comment type="caution">
    <text evidence="3">The sequence shown here is derived from an EMBL/GenBank/DDBJ whole genome shotgun (WGS) entry which is preliminary data.</text>
</comment>
<keyword evidence="4" id="KW-1185">Reference proteome</keyword>